<feature type="region of interest" description="Disordered" evidence="3">
    <location>
        <begin position="425"/>
        <end position="448"/>
    </location>
</feature>
<evidence type="ECO:0000313" key="4">
    <source>
        <dbReference type="EMBL" id="GGH89138.1"/>
    </source>
</evidence>
<dbReference type="InterPro" id="IPR001668">
    <property type="entry name" value="Mob_Pre"/>
</dbReference>
<feature type="coiled-coil region" evidence="2">
    <location>
        <begin position="190"/>
        <end position="245"/>
    </location>
</feature>
<dbReference type="EMBL" id="BMFV01000069">
    <property type="protein sequence ID" value="GGH89138.1"/>
    <property type="molecule type" value="Genomic_DNA"/>
</dbReference>
<name>A0A8J3EPW0_9BACL</name>
<dbReference type="RefSeq" id="WP_188499456.1">
    <property type="nucleotide sequence ID" value="NZ_BMFV01000069.1"/>
</dbReference>
<evidence type="ECO:0000256" key="1">
    <source>
        <dbReference type="ARBA" id="ARBA00010657"/>
    </source>
</evidence>
<evidence type="ECO:0000256" key="2">
    <source>
        <dbReference type="SAM" id="Coils"/>
    </source>
</evidence>
<dbReference type="GO" id="GO:0006310">
    <property type="term" value="P:DNA recombination"/>
    <property type="evidence" value="ECO:0007669"/>
    <property type="project" value="InterPro"/>
</dbReference>
<proteinExistence type="inferred from homology"/>
<comment type="similarity">
    <text evidence="1">Belongs to the plasmid mobilization pre family.</text>
</comment>
<dbReference type="NCBIfam" id="NF041497">
    <property type="entry name" value="MobV"/>
    <property type="match status" value="1"/>
</dbReference>
<comment type="caution">
    <text evidence="4">The sequence shown here is derived from an EMBL/GenBank/DDBJ whole genome shotgun (WGS) entry which is preliminary data.</text>
</comment>
<evidence type="ECO:0000256" key="3">
    <source>
        <dbReference type="SAM" id="MobiDB-lite"/>
    </source>
</evidence>
<dbReference type="Proteomes" id="UP000656813">
    <property type="component" value="Unassembled WGS sequence"/>
</dbReference>
<accession>A0A8J3EPW0</accession>
<protein>
    <submittedName>
        <fullName evidence="4">Plasmid recombination enzyme type 2</fullName>
    </submittedName>
</protein>
<keyword evidence="2" id="KW-0175">Coiled coil</keyword>
<organism evidence="4 5">
    <name type="scientific">Pullulanibacillus pueri</name>
    <dbReference type="NCBI Taxonomy" id="1437324"/>
    <lineage>
        <taxon>Bacteria</taxon>
        <taxon>Bacillati</taxon>
        <taxon>Bacillota</taxon>
        <taxon>Bacilli</taxon>
        <taxon>Bacillales</taxon>
        <taxon>Sporolactobacillaceae</taxon>
        <taxon>Pullulanibacillus</taxon>
    </lineage>
</organism>
<keyword evidence="5" id="KW-1185">Reference proteome</keyword>
<sequence length="448" mass="52728">MSMLVARMQKMKAGNLSGMEKHNKRIFQNHSNPDIDTSLSDQNYDLMNREGKYKDIVTEIIESQKISQRATRKDAVLVSEWIITSDQAFFKNMDPNERDRFFQEATDWFKERYGEQNLAYAHVHLDETTPHMHLGVVPMRDGKLQAKNVFNREELRHLQDELPKHLREKGFEIDRGAEESERKHLSIPEYKKAMESVKELDVERQKKSQEIIKTVSQIDELQSAKSALQDEYEAHKAIVNEFKQRGKGLVETTKKLVEKPPYKAPEVESIFQPEVSDDFLGKNVKMKKEDYSKMIESQNTSLEKHKILTNRFDLVAETLEKANRINYQLSAELEKAKKAIPVQTDDFVSKTEHEKIKRELKISEQRHEQKDFIIQQQQVEIKDLKQIVNQFKMVCIDFIKEKRHQAFDLMSDLAKKLHLVKDVNESIKQDKEREQEKSRHQDDSEMEL</sequence>
<evidence type="ECO:0000313" key="5">
    <source>
        <dbReference type="Proteomes" id="UP000656813"/>
    </source>
</evidence>
<dbReference type="GO" id="GO:0003677">
    <property type="term" value="F:DNA binding"/>
    <property type="evidence" value="ECO:0007669"/>
    <property type="project" value="InterPro"/>
</dbReference>
<dbReference type="Pfam" id="PF01076">
    <property type="entry name" value="Mob_Pre"/>
    <property type="match status" value="1"/>
</dbReference>
<dbReference type="AlphaFoldDB" id="A0A8J3EPW0"/>
<reference evidence="4" key="2">
    <citation type="submission" date="2020-09" db="EMBL/GenBank/DDBJ databases">
        <authorList>
            <person name="Sun Q."/>
            <person name="Zhou Y."/>
        </authorList>
    </citation>
    <scope>NUCLEOTIDE SEQUENCE</scope>
    <source>
        <strain evidence="4">CGMCC 1.12777</strain>
    </source>
</reference>
<gene>
    <name evidence="4" type="primary">pre</name>
    <name evidence="4" type="ORF">GCM10007096_43050</name>
</gene>
<reference evidence="4" key="1">
    <citation type="journal article" date="2014" name="Int. J. Syst. Evol. Microbiol.">
        <title>Complete genome sequence of Corynebacterium casei LMG S-19264T (=DSM 44701T), isolated from a smear-ripened cheese.</title>
        <authorList>
            <consortium name="US DOE Joint Genome Institute (JGI-PGF)"/>
            <person name="Walter F."/>
            <person name="Albersmeier A."/>
            <person name="Kalinowski J."/>
            <person name="Ruckert C."/>
        </authorList>
    </citation>
    <scope>NUCLEOTIDE SEQUENCE</scope>
    <source>
        <strain evidence="4">CGMCC 1.12777</strain>
    </source>
</reference>
<dbReference type="Gene3D" id="3.30.930.30">
    <property type="match status" value="1"/>
</dbReference>
<dbReference type="CDD" id="cd17242">
    <property type="entry name" value="MobM_relaxase"/>
    <property type="match status" value="1"/>
</dbReference>